<name>A0A645AL77_9ZZZZ</name>
<accession>A0A645AL77</accession>
<reference evidence="1" key="1">
    <citation type="submission" date="2019-08" db="EMBL/GenBank/DDBJ databases">
        <authorList>
            <person name="Kucharzyk K."/>
            <person name="Murdoch R.W."/>
            <person name="Higgins S."/>
            <person name="Loffler F."/>
        </authorList>
    </citation>
    <scope>NUCLEOTIDE SEQUENCE</scope>
</reference>
<dbReference type="EMBL" id="VSSQ01014534">
    <property type="protein sequence ID" value="MPM53860.1"/>
    <property type="molecule type" value="Genomic_DNA"/>
</dbReference>
<comment type="caution">
    <text evidence="1">The sequence shown here is derived from an EMBL/GenBank/DDBJ whole genome shotgun (WGS) entry which is preliminary data.</text>
</comment>
<organism evidence="1">
    <name type="scientific">bioreactor metagenome</name>
    <dbReference type="NCBI Taxonomy" id="1076179"/>
    <lineage>
        <taxon>unclassified sequences</taxon>
        <taxon>metagenomes</taxon>
        <taxon>ecological metagenomes</taxon>
    </lineage>
</organism>
<evidence type="ECO:0000313" key="1">
    <source>
        <dbReference type="EMBL" id="MPM53860.1"/>
    </source>
</evidence>
<protein>
    <submittedName>
        <fullName evidence="1">Uncharacterized protein</fullName>
    </submittedName>
</protein>
<dbReference type="AlphaFoldDB" id="A0A645AL77"/>
<proteinExistence type="predicted"/>
<gene>
    <name evidence="1" type="ORF">SDC9_100630</name>
</gene>
<sequence>MPTTTAKTGIAVDNIPNPIPEIMTVAGPVLPLSARYLVGLYDCEV</sequence>